<evidence type="ECO:0000313" key="5">
    <source>
        <dbReference type="EMBL" id="ONG59158.1"/>
    </source>
</evidence>
<dbReference type="PROSITE" id="PS50112">
    <property type="entry name" value="PAS"/>
    <property type="match status" value="1"/>
</dbReference>
<dbReference type="EMBL" id="MLCO01000001">
    <property type="protein sequence ID" value="ONG59158.1"/>
    <property type="molecule type" value="Genomic_DNA"/>
</dbReference>
<dbReference type="RefSeq" id="WP_076955385.1">
    <property type="nucleotide sequence ID" value="NZ_MLCO01000001.1"/>
</dbReference>
<evidence type="ECO:0000259" key="3">
    <source>
        <dbReference type="PROSITE" id="PS50883"/>
    </source>
</evidence>
<dbReference type="Pfam" id="PF00990">
    <property type="entry name" value="GGDEF"/>
    <property type="match status" value="1"/>
</dbReference>
<keyword evidence="6" id="KW-1185">Reference proteome</keyword>
<dbReference type="SUPFAM" id="SSF55785">
    <property type="entry name" value="PYP-like sensor domain (PAS domain)"/>
    <property type="match status" value="3"/>
</dbReference>
<dbReference type="Pfam" id="PF08448">
    <property type="entry name" value="PAS_4"/>
    <property type="match status" value="2"/>
</dbReference>
<dbReference type="InterPro" id="IPR052155">
    <property type="entry name" value="Biofilm_reg_signaling"/>
</dbReference>
<organism evidence="5 6">
    <name type="scientific">Teichococcus deserti</name>
    <dbReference type="NCBI Taxonomy" id="1817963"/>
    <lineage>
        <taxon>Bacteria</taxon>
        <taxon>Pseudomonadati</taxon>
        <taxon>Pseudomonadota</taxon>
        <taxon>Alphaproteobacteria</taxon>
        <taxon>Acetobacterales</taxon>
        <taxon>Roseomonadaceae</taxon>
        <taxon>Roseomonas</taxon>
    </lineage>
</organism>
<dbReference type="InterPro" id="IPR001633">
    <property type="entry name" value="EAL_dom"/>
</dbReference>
<feature type="domain" description="PAC" evidence="2">
    <location>
        <begin position="207"/>
        <end position="265"/>
    </location>
</feature>
<evidence type="ECO:0000259" key="2">
    <source>
        <dbReference type="PROSITE" id="PS50113"/>
    </source>
</evidence>
<dbReference type="InterPro" id="IPR035965">
    <property type="entry name" value="PAS-like_dom_sf"/>
</dbReference>
<feature type="domain" description="PAC" evidence="2">
    <location>
        <begin position="342"/>
        <end position="394"/>
    </location>
</feature>
<dbReference type="SMART" id="SM00052">
    <property type="entry name" value="EAL"/>
    <property type="match status" value="1"/>
</dbReference>
<dbReference type="CDD" id="cd01948">
    <property type="entry name" value="EAL"/>
    <property type="match status" value="1"/>
</dbReference>
<proteinExistence type="predicted"/>
<dbReference type="Gene3D" id="3.30.70.270">
    <property type="match status" value="1"/>
</dbReference>
<dbReference type="AlphaFoldDB" id="A0A1V2H8H7"/>
<feature type="domain" description="GGDEF" evidence="4">
    <location>
        <begin position="425"/>
        <end position="558"/>
    </location>
</feature>
<evidence type="ECO:0000259" key="4">
    <source>
        <dbReference type="PROSITE" id="PS50887"/>
    </source>
</evidence>
<dbReference type="SMART" id="SM00091">
    <property type="entry name" value="PAS"/>
    <property type="match status" value="3"/>
</dbReference>
<accession>A0A1V2H8H7</accession>
<dbReference type="PROSITE" id="PS50887">
    <property type="entry name" value="GGDEF"/>
    <property type="match status" value="1"/>
</dbReference>
<dbReference type="OrthoDB" id="9793210at2"/>
<protein>
    <recommendedName>
        <fullName evidence="7">GGDEF domain-containing protein</fullName>
    </recommendedName>
</protein>
<dbReference type="SMART" id="SM00086">
    <property type="entry name" value="PAC"/>
    <property type="match status" value="2"/>
</dbReference>
<reference evidence="5 6" key="1">
    <citation type="submission" date="2016-10" db="EMBL/GenBank/DDBJ databases">
        <title>Draft Genome sequence of Roseomonas sp. strain M3.</title>
        <authorList>
            <person name="Subhash Y."/>
            <person name="Lee S."/>
        </authorList>
    </citation>
    <scope>NUCLEOTIDE SEQUENCE [LARGE SCALE GENOMIC DNA]</scope>
    <source>
        <strain evidence="5 6">M3</strain>
    </source>
</reference>
<gene>
    <name evidence="5" type="ORF">BKE38_00350</name>
</gene>
<dbReference type="NCBIfam" id="TIGR00254">
    <property type="entry name" value="GGDEF"/>
    <property type="match status" value="1"/>
</dbReference>
<evidence type="ECO:0000313" key="6">
    <source>
        <dbReference type="Proteomes" id="UP000188879"/>
    </source>
</evidence>
<dbReference type="InterPro" id="IPR013655">
    <property type="entry name" value="PAS_fold_3"/>
</dbReference>
<dbReference type="InterPro" id="IPR043128">
    <property type="entry name" value="Rev_trsase/Diguanyl_cyclase"/>
</dbReference>
<comment type="caution">
    <text evidence="5">The sequence shown here is derived from an EMBL/GenBank/DDBJ whole genome shotgun (WGS) entry which is preliminary data.</text>
</comment>
<dbReference type="InterPro" id="IPR000160">
    <property type="entry name" value="GGDEF_dom"/>
</dbReference>
<dbReference type="SMART" id="SM00267">
    <property type="entry name" value="GGDEF"/>
    <property type="match status" value="1"/>
</dbReference>
<evidence type="ECO:0008006" key="7">
    <source>
        <dbReference type="Google" id="ProtNLM"/>
    </source>
</evidence>
<dbReference type="Pfam" id="PF00563">
    <property type="entry name" value="EAL"/>
    <property type="match status" value="1"/>
</dbReference>
<dbReference type="CDD" id="cd01949">
    <property type="entry name" value="GGDEF"/>
    <property type="match status" value="1"/>
</dbReference>
<feature type="domain" description="PAC" evidence="2">
    <location>
        <begin position="78"/>
        <end position="137"/>
    </location>
</feature>
<dbReference type="CDD" id="cd00130">
    <property type="entry name" value="PAS"/>
    <property type="match status" value="3"/>
</dbReference>
<dbReference type="PANTHER" id="PTHR44757">
    <property type="entry name" value="DIGUANYLATE CYCLASE DGCP"/>
    <property type="match status" value="1"/>
</dbReference>
<dbReference type="PANTHER" id="PTHR44757:SF2">
    <property type="entry name" value="BIOFILM ARCHITECTURE MAINTENANCE PROTEIN MBAA"/>
    <property type="match status" value="1"/>
</dbReference>
<dbReference type="PROSITE" id="PS50883">
    <property type="entry name" value="EAL"/>
    <property type="match status" value="1"/>
</dbReference>
<evidence type="ECO:0000259" key="1">
    <source>
        <dbReference type="PROSITE" id="PS50112"/>
    </source>
</evidence>
<dbReference type="SUPFAM" id="SSF141868">
    <property type="entry name" value="EAL domain-like"/>
    <property type="match status" value="1"/>
</dbReference>
<dbReference type="InterPro" id="IPR029787">
    <property type="entry name" value="Nucleotide_cyclase"/>
</dbReference>
<feature type="domain" description="PAS" evidence="1">
    <location>
        <begin position="138"/>
        <end position="209"/>
    </location>
</feature>
<dbReference type="PROSITE" id="PS50113">
    <property type="entry name" value="PAC"/>
    <property type="match status" value="3"/>
</dbReference>
<name>A0A1V2H8H7_9PROT</name>
<dbReference type="Gene3D" id="3.30.450.20">
    <property type="entry name" value="PAS domain"/>
    <property type="match status" value="3"/>
</dbReference>
<dbReference type="InterPro" id="IPR001610">
    <property type="entry name" value="PAC"/>
</dbReference>
<dbReference type="InterPro" id="IPR000014">
    <property type="entry name" value="PAS"/>
</dbReference>
<dbReference type="SUPFAM" id="SSF55073">
    <property type="entry name" value="Nucleotide cyclase"/>
    <property type="match status" value="1"/>
</dbReference>
<dbReference type="InterPro" id="IPR000700">
    <property type="entry name" value="PAS-assoc_C"/>
</dbReference>
<dbReference type="Gene3D" id="2.10.70.100">
    <property type="match status" value="1"/>
</dbReference>
<dbReference type="Pfam" id="PF08447">
    <property type="entry name" value="PAS_3"/>
    <property type="match status" value="1"/>
</dbReference>
<feature type="domain" description="EAL" evidence="3">
    <location>
        <begin position="567"/>
        <end position="817"/>
    </location>
</feature>
<sequence length="822" mass="90070">MSGQRKFQAAKGEGFLLSILEGTTDCIKVLDGDGRLLFINGPGVRLFEATSASDLLGKDWSGFWPEALRPIARQAIKLAAEGKPNRFDGACATFRGTLRRWDNALAPIINTSGTIECIVCISRDVSERRDAEDKLRDTEAFLNQVLEHVPVGVFVKNATTGIYERVNRTAEDIFGRGRDGWVGRTDLDLFPEEQARFFREWDRRAVDSGEAVVIQEEPLDTPHLGRRFLRTKKVPLFRDGGRATHIVGVTEDITESRRTEKALHESEDRLARAVAAARMGIWDWYIESDEFHASSGLEALYGVAPGSLRTRADVHAAVHVEDLAIVGAAMQRCLRGEDGRSFTTEFRTSSLNGPVRWLRVTGQAELNSDGKPFRITGVTQDVTEKREAEARIAYMAHHDTLTGLLNRGALQELLADAAARSGHGDPFAVLHLDLDLFKEVNDTFGHPAGDEVLRGVAERLRFCVGECDTVARLGGDEFVVVRNGANDVTRVAELAAHIVEELGRPYLIGSRSAVVGASVGVAVAPRDGDDPDQLMRRADLALYAAKQAGGGRFQMFEPDMQARVQARRCLEADLCRAFRRGEFELHYQPLVNLREQRITGFEALVRWRSPDRGLVPPDVFISVAEAMGLIVPLGKWILEQACADAAGWPNGLKVAVNLSAPQVCEAGFEASVESALAASSLDAARLELEITESLLLRETEDTVTMLGRLRALGISISLDDFGTGYSSLSYLLKFPIDKVKVDRSFVLAMDERAEGAAIIRAIAGLCQTLGIATTAEGIETAEQLRNVASQGCTEGQGYLFSRPRPASEVLAMLTEFNAKRLP</sequence>
<dbReference type="Gene3D" id="3.20.20.450">
    <property type="entry name" value="EAL domain"/>
    <property type="match status" value="1"/>
</dbReference>
<dbReference type="InterPro" id="IPR035919">
    <property type="entry name" value="EAL_sf"/>
</dbReference>
<dbReference type="InterPro" id="IPR013656">
    <property type="entry name" value="PAS_4"/>
</dbReference>
<dbReference type="NCBIfam" id="TIGR00229">
    <property type="entry name" value="sensory_box"/>
    <property type="match status" value="3"/>
</dbReference>
<dbReference type="Proteomes" id="UP000188879">
    <property type="component" value="Unassembled WGS sequence"/>
</dbReference>